<proteinExistence type="predicted"/>
<name>A0A6P6V5B5_COFAR</name>
<dbReference type="RefSeq" id="XP_027097097.1">
    <property type="nucleotide sequence ID" value="XM_027241296.1"/>
</dbReference>
<protein>
    <submittedName>
        <fullName evidence="3 4">F-box/FBD/LRR-repeat protein At1g13570-like isoform X1</fullName>
    </submittedName>
</protein>
<dbReference type="PANTHER" id="PTHR34145">
    <property type="entry name" value="OS02G0105600 PROTEIN"/>
    <property type="match status" value="1"/>
</dbReference>
<evidence type="ECO:0000313" key="3">
    <source>
        <dbReference type="RefSeq" id="XP_027097097.1"/>
    </source>
</evidence>
<gene>
    <name evidence="3 4" type="primary">LOC113716817</name>
</gene>
<dbReference type="Pfam" id="PF24758">
    <property type="entry name" value="LRR_At5g56370"/>
    <property type="match status" value="1"/>
</dbReference>
<dbReference type="InterPro" id="IPR053772">
    <property type="entry name" value="At1g61320/At1g61330-like"/>
</dbReference>
<dbReference type="SMART" id="SM00256">
    <property type="entry name" value="FBOX"/>
    <property type="match status" value="1"/>
</dbReference>
<dbReference type="SUPFAM" id="SSF81383">
    <property type="entry name" value="F-box domain"/>
    <property type="match status" value="1"/>
</dbReference>
<keyword evidence="2" id="KW-1185">Reference proteome</keyword>
<organism evidence="2 3">
    <name type="scientific">Coffea arabica</name>
    <name type="common">Arabian coffee</name>
    <dbReference type="NCBI Taxonomy" id="13443"/>
    <lineage>
        <taxon>Eukaryota</taxon>
        <taxon>Viridiplantae</taxon>
        <taxon>Streptophyta</taxon>
        <taxon>Embryophyta</taxon>
        <taxon>Tracheophyta</taxon>
        <taxon>Spermatophyta</taxon>
        <taxon>Magnoliopsida</taxon>
        <taxon>eudicotyledons</taxon>
        <taxon>Gunneridae</taxon>
        <taxon>Pentapetalae</taxon>
        <taxon>asterids</taxon>
        <taxon>lamiids</taxon>
        <taxon>Gentianales</taxon>
        <taxon>Rubiaceae</taxon>
        <taxon>Ixoroideae</taxon>
        <taxon>Gardenieae complex</taxon>
        <taxon>Bertiereae - Coffeeae clade</taxon>
        <taxon>Coffeeae</taxon>
        <taxon>Coffea</taxon>
    </lineage>
</organism>
<dbReference type="GeneID" id="113716817"/>
<feature type="domain" description="F-box" evidence="1">
    <location>
        <begin position="29"/>
        <end position="77"/>
    </location>
</feature>
<evidence type="ECO:0000259" key="1">
    <source>
        <dbReference type="PROSITE" id="PS50181"/>
    </source>
</evidence>
<dbReference type="Gene3D" id="3.80.10.10">
    <property type="entry name" value="Ribonuclease Inhibitor"/>
    <property type="match status" value="1"/>
</dbReference>
<evidence type="ECO:0000313" key="4">
    <source>
        <dbReference type="RefSeq" id="XP_027097099.1"/>
    </source>
</evidence>
<dbReference type="AlphaFoldDB" id="A0A6P6V5B5"/>
<reference evidence="2" key="1">
    <citation type="journal article" date="2025" name="Foods">
        <title>Unveiling the Microbial Signatures of Arabica Coffee Cherries: Insights into Ripeness Specific Diversity, Functional Traits, and Implications for Quality and Safety.</title>
        <authorList>
            <consortium name="RefSeq"/>
            <person name="Tenea G.N."/>
            <person name="Cifuentes V."/>
            <person name="Reyes P."/>
            <person name="Cevallos-Vallejos M."/>
        </authorList>
    </citation>
    <scope>NUCLEOTIDE SEQUENCE [LARGE SCALE GENOMIC DNA]</scope>
</reference>
<dbReference type="InterPro" id="IPR001810">
    <property type="entry name" value="F-box_dom"/>
</dbReference>
<accession>A0A6P6V5B5</accession>
<dbReference type="SUPFAM" id="SSF52047">
    <property type="entry name" value="RNI-like"/>
    <property type="match status" value="1"/>
</dbReference>
<dbReference type="Pfam" id="PF00646">
    <property type="entry name" value="F-box"/>
    <property type="match status" value="1"/>
</dbReference>
<dbReference type="InterPro" id="IPR032675">
    <property type="entry name" value="LRR_dom_sf"/>
</dbReference>
<dbReference type="PROSITE" id="PS50181">
    <property type="entry name" value="FBOX"/>
    <property type="match status" value="1"/>
</dbReference>
<evidence type="ECO:0000313" key="2">
    <source>
        <dbReference type="Proteomes" id="UP001652660"/>
    </source>
</evidence>
<dbReference type="RefSeq" id="XP_027097099.1">
    <property type="nucleotide sequence ID" value="XM_027241298.1"/>
</dbReference>
<dbReference type="InterPro" id="IPR055411">
    <property type="entry name" value="LRR_FXL15/At3g58940/PEG3-like"/>
</dbReference>
<dbReference type="PANTHER" id="PTHR34145:SF28">
    <property type="entry name" value="F-BOX DOMAIN-CONTAINING PROTEIN"/>
    <property type="match status" value="1"/>
</dbReference>
<dbReference type="OrthoDB" id="1722980at2759"/>
<reference evidence="3 4" key="2">
    <citation type="submission" date="2025-04" db="UniProtKB">
        <authorList>
            <consortium name="RefSeq"/>
        </authorList>
    </citation>
    <scope>IDENTIFICATION</scope>
    <source>
        <tissue evidence="3 4">Leaves</tissue>
    </source>
</reference>
<sequence>MMEFFLFGSIIRTMMGKSSETTATEGDMEDRISSLPRNVIDLILDRVPIRDAARASLLSSKWRDVLAEYPHLRFNQQFSNSIARNRLPSEFNNDYVHIVNRILLQHFGPILKFVLDLPELHPMRLSDVDQWMLFLSRKGVRELTLDNSSSSPYKLPAYIFSFSELTYLKTSRCIFRPPTTFEGFGKLNRLILVEVTFGSSVLNVPQLVILILRNCSGVHHLNVSAPQLQKLTLYENDYLALDNYMICKKLAYVYLALPNGIQQHRQGERISLQELFGCWNTLTNAYLDGRFLKHLAAGIIPERLPTTMDCLRQLMLFRISFDLDQTACILCLLQSSLCLQKFEIWIESVADNDVTVLNYLEEPSRMNQTIDGLQTVKIRYFKGSKPEVLFIKLLLACSASLEKIYIEEDEKLRLNERLRIAKELMRFSRASTKAEMMFQPLNSAST</sequence>
<dbReference type="Proteomes" id="UP001652660">
    <property type="component" value="Chromosome 11e"/>
</dbReference>
<dbReference type="InterPro" id="IPR036047">
    <property type="entry name" value="F-box-like_dom_sf"/>
</dbReference>